<name>A0A9X3EN28_9BACT</name>
<reference evidence="1" key="1">
    <citation type="submission" date="2022-11" db="EMBL/GenBank/DDBJ databases">
        <title>Minimal conservation of predation-associated metabolite biosynthetic gene clusters underscores biosynthetic potential of Myxococcota including descriptions for ten novel species: Archangium lansinium sp. nov., Myxococcus landrumus sp. nov., Nannocystis bai.</title>
        <authorList>
            <person name="Ahearne A."/>
            <person name="Stevens C."/>
            <person name="Phillips K."/>
        </authorList>
    </citation>
    <scope>NUCLEOTIDE SEQUENCE</scope>
    <source>
        <strain evidence="1">Na p29</strain>
    </source>
</reference>
<dbReference type="RefSeq" id="WP_267769578.1">
    <property type="nucleotide sequence ID" value="NZ_JAPNKE010000002.1"/>
</dbReference>
<dbReference type="EMBL" id="JAPNKE010000002">
    <property type="protein sequence ID" value="MCY1007052.1"/>
    <property type="molecule type" value="Genomic_DNA"/>
</dbReference>
<protein>
    <recommendedName>
        <fullName evidence="3">Galactosyldiacylglycerol synthase</fullName>
    </recommendedName>
</protein>
<gene>
    <name evidence="1" type="ORF">OV079_16100</name>
</gene>
<dbReference type="Proteomes" id="UP001150924">
    <property type="component" value="Unassembled WGS sequence"/>
</dbReference>
<sequence>MTRLYNKQTGALIGPITDDQLRDLIDLLVEESADDRDYYIDRDTLDYLEENQVDAELLALLRKHVPEEGEGIDIEWRHDLA</sequence>
<evidence type="ECO:0000313" key="1">
    <source>
        <dbReference type="EMBL" id="MCY1007052.1"/>
    </source>
</evidence>
<proteinExistence type="predicted"/>
<dbReference type="AlphaFoldDB" id="A0A9X3EN28"/>
<organism evidence="1 2">
    <name type="scientific">Nannocystis pusilla</name>
    <dbReference type="NCBI Taxonomy" id="889268"/>
    <lineage>
        <taxon>Bacteria</taxon>
        <taxon>Pseudomonadati</taxon>
        <taxon>Myxococcota</taxon>
        <taxon>Polyangia</taxon>
        <taxon>Nannocystales</taxon>
        <taxon>Nannocystaceae</taxon>
        <taxon>Nannocystis</taxon>
    </lineage>
</organism>
<evidence type="ECO:0008006" key="3">
    <source>
        <dbReference type="Google" id="ProtNLM"/>
    </source>
</evidence>
<comment type="caution">
    <text evidence="1">The sequence shown here is derived from an EMBL/GenBank/DDBJ whole genome shotgun (WGS) entry which is preliminary data.</text>
</comment>
<evidence type="ECO:0000313" key="2">
    <source>
        <dbReference type="Proteomes" id="UP001150924"/>
    </source>
</evidence>
<accession>A0A9X3EN28</accession>
<keyword evidence="2" id="KW-1185">Reference proteome</keyword>